<dbReference type="EMBL" id="BAABME010016065">
    <property type="protein sequence ID" value="GAA0144301.1"/>
    <property type="molecule type" value="Genomic_DNA"/>
</dbReference>
<accession>A0AAV3NYX9</accession>
<evidence type="ECO:0000313" key="2">
    <source>
        <dbReference type="EMBL" id="GAA0144301.1"/>
    </source>
</evidence>
<dbReference type="InterPro" id="IPR025886">
    <property type="entry name" value="PP2-like"/>
</dbReference>
<keyword evidence="3" id="KW-1185">Reference proteome</keyword>
<feature type="domain" description="F-box" evidence="1">
    <location>
        <begin position="7"/>
        <end position="53"/>
    </location>
</feature>
<proteinExistence type="predicted"/>
<reference evidence="2 3" key="1">
    <citation type="submission" date="2024-01" db="EMBL/GenBank/DDBJ databases">
        <title>The complete chloroplast genome sequence of Lithospermum erythrorhizon: insights into the phylogenetic relationship among Boraginaceae species and the maternal lineages of purple gromwells.</title>
        <authorList>
            <person name="Okada T."/>
            <person name="Watanabe K."/>
        </authorList>
    </citation>
    <scope>NUCLEOTIDE SEQUENCE [LARGE SCALE GENOMIC DNA]</scope>
</reference>
<dbReference type="InterPro" id="IPR036047">
    <property type="entry name" value="F-box-like_dom_sf"/>
</dbReference>
<comment type="caution">
    <text evidence="2">The sequence shown here is derived from an EMBL/GenBank/DDBJ whole genome shotgun (WGS) entry which is preliminary data.</text>
</comment>
<name>A0AAV3NYX9_LITER</name>
<protein>
    <recommendedName>
        <fullName evidence="1">F-box domain-containing protein</fullName>
    </recommendedName>
</protein>
<evidence type="ECO:0000259" key="1">
    <source>
        <dbReference type="PROSITE" id="PS50181"/>
    </source>
</evidence>
<gene>
    <name evidence="2" type="ORF">LIER_35902</name>
</gene>
<dbReference type="InterPro" id="IPR001810">
    <property type="entry name" value="F-box_dom"/>
</dbReference>
<evidence type="ECO:0000313" key="3">
    <source>
        <dbReference type="Proteomes" id="UP001454036"/>
    </source>
</evidence>
<dbReference type="SUPFAM" id="SSF81383">
    <property type="entry name" value="F-box domain"/>
    <property type="match status" value="1"/>
</dbReference>
<dbReference type="Pfam" id="PF14299">
    <property type="entry name" value="PP2"/>
    <property type="match status" value="1"/>
</dbReference>
<dbReference type="PANTHER" id="PTHR31960:SF22">
    <property type="entry name" value="F-BOX PROTEIN PP2-A12"/>
    <property type="match status" value="1"/>
</dbReference>
<dbReference type="PANTHER" id="PTHR31960">
    <property type="entry name" value="F-BOX PROTEIN PP2-A15"/>
    <property type="match status" value="1"/>
</dbReference>
<dbReference type="Proteomes" id="UP001454036">
    <property type="component" value="Unassembled WGS sequence"/>
</dbReference>
<organism evidence="2 3">
    <name type="scientific">Lithospermum erythrorhizon</name>
    <name type="common">Purple gromwell</name>
    <name type="synonym">Lithospermum officinale var. erythrorhizon</name>
    <dbReference type="NCBI Taxonomy" id="34254"/>
    <lineage>
        <taxon>Eukaryota</taxon>
        <taxon>Viridiplantae</taxon>
        <taxon>Streptophyta</taxon>
        <taxon>Embryophyta</taxon>
        <taxon>Tracheophyta</taxon>
        <taxon>Spermatophyta</taxon>
        <taxon>Magnoliopsida</taxon>
        <taxon>eudicotyledons</taxon>
        <taxon>Gunneridae</taxon>
        <taxon>Pentapetalae</taxon>
        <taxon>asterids</taxon>
        <taxon>lamiids</taxon>
        <taxon>Boraginales</taxon>
        <taxon>Boraginaceae</taxon>
        <taxon>Boraginoideae</taxon>
        <taxon>Lithospermeae</taxon>
        <taxon>Lithospermum</taxon>
    </lineage>
</organism>
<dbReference type="AlphaFoldDB" id="A0AAV3NYX9"/>
<dbReference type="CDD" id="cd22162">
    <property type="entry name" value="F-box_AtSKIP3-like"/>
    <property type="match status" value="1"/>
</dbReference>
<dbReference type="PROSITE" id="PS50181">
    <property type="entry name" value="FBOX"/>
    <property type="match status" value="1"/>
</dbReference>
<dbReference type="Pfam" id="PF00646">
    <property type="entry name" value="F-box"/>
    <property type="match status" value="1"/>
</dbReference>
<sequence>MKPPPPQTTLSDLPESSLASILIHLDPPQICSLAILNKAFNSASSADFVWESKLPENYEYLTKRVFFCDDNNGDKGKLCKKEVYARLCRPNSFDGGSKRAWLDKSSGRVCMSIASYGLAITGIDDRRYWSRMPTDESRFASVAYLQQTWWFEVDGEVEFPFPPGSYSLFFRLQLGRPSRRFGRRVCNTEHVHGWDVKPVQFQLSTSEDQQATSQCYLKDPGRWIFYHAGDFVVDSNKPIKVKFSMTQIDCTHTKGGLCVDSVHIYPSEFRERLKRF</sequence>
<dbReference type="Gene3D" id="1.20.1280.50">
    <property type="match status" value="1"/>
</dbReference>